<gene>
    <name evidence="1" type="ORF">BSZ36_15975</name>
</gene>
<keyword evidence="2" id="KW-1185">Reference proteome</keyword>
<organism evidence="1 2">
    <name type="scientific">Rubricoccus marinus</name>
    <dbReference type="NCBI Taxonomy" id="716817"/>
    <lineage>
        <taxon>Bacteria</taxon>
        <taxon>Pseudomonadati</taxon>
        <taxon>Rhodothermota</taxon>
        <taxon>Rhodothermia</taxon>
        <taxon>Rhodothermales</taxon>
        <taxon>Rubricoccaceae</taxon>
        <taxon>Rubricoccus</taxon>
    </lineage>
</organism>
<reference evidence="1 2" key="1">
    <citation type="submission" date="2016-11" db="EMBL/GenBank/DDBJ databases">
        <title>Study of marine rhodopsin-containing bacteria.</title>
        <authorList>
            <person name="Yoshizawa S."/>
            <person name="Kumagai Y."/>
            <person name="Kogure K."/>
        </authorList>
    </citation>
    <scope>NUCLEOTIDE SEQUENCE [LARGE SCALE GENOMIC DNA]</scope>
    <source>
        <strain evidence="1 2">SG-29</strain>
    </source>
</reference>
<dbReference type="OrthoDB" id="1524848at2"/>
<name>A0A259U2R9_9BACT</name>
<evidence type="ECO:0000313" key="2">
    <source>
        <dbReference type="Proteomes" id="UP000216446"/>
    </source>
</evidence>
<evidence type="ECO:0000313" key="1">
    <source>
        <dbReference type="EMBL" id="OZC04343.1"/>
    </source>
</evidence>
<comment type="caution">
    <text evidence="1">The sequence shown here is derived from an EMBL/GenBank/DDBJ whole genome shotgun (WGS) entry which is preliminary data.</text>
</comment>
<dbReference type="RefSeq" id="WP_094550708.1">
    <property type="nucleotide sequence ID" value="NZ_MQWB01000001.1"/>
</dbReference>
<dbReference type="EMBL" id="MQWB01000001">
    <property type="protein sequence ID" value="OZC04343.1"/>
    <property type="molecule type" value="Genomic_DNA"/>
</dbReference>
<sequence>MSRIIHAGDTPAKRRRQLERSCAEALRTLGAKPALASGVWDLEAKDLAAFLAINLRDIGETIEGSAQAWDDRNYWKKAEKLRADWRWAPQTAEAMETALLAADWEGATDALVSLIPRFAHVNVGKKLRDADWWVGAFRALEKRAARA</sequence>
<dbReference type="Proteomes" id="UP000216446">
    <property type="component" value="Unassembled WGS sequence"/>
</dbReference>
<dbReference type="AlphaFoldDB" id="A0A259U2R9"/>
<dbReference type="InParanoid" id="A0A259U2R9"/>
<accession>A0A259U2R9</accession>
<protein>
    <submittedName>
        <fullName evidence="1">Uncharacterized protein</fullName>
    </submittedName>
</protein>
<proteinExistence type="predicted"/>